<dbReference type="AlphaFoldDB" id="A0A7W4VUF9"/>
<reference evidence="4 5" key="1">
    <citation type="submission" date="2020-08" db="EMBL/GenBank/DDBJ databases">
        <title>Sequencing the genomes of 1000 actinobacteria strains.</title>
        <authorList>
            <person name="Klenk H.-P."/>
        </authorList>
    </citation>
    <scope>NUCLEOTIDE SEQUENCE [LARGE SCALE GENOMIC DNA]</scope>
    <source>
        <strain evidence="4 5">DSM 105498</strain>
    </source>
</reference>
<dbReference type="Proteomes" id="UP000589626">
    <property type="component" value="Unassembled WGS sequence"/>
</dbReference>
<keyword evidence="1" id="KW-1277">Toxin-antitoxin system</keyword>
<keyword evidence="3" id="KW-0012">Acyltransferase</keyword>
<dbReference type="PANTHER" id="PTHR36449">
    <property type="entry name" value="ACETYLTRANSFERASE-RELATED"/>
    <property type="match status" value="1"/>
</dbReference>
<dbReference type="RefSeq" id="WP_183591820.1">
    <property type="nucleotide sequence ID" value="NZ_JACHWR010000001.1"/>
</dbReference>
<evidence type="ECO:0000256" key="2">
    <source>
        <dbReference type="ARBA" id="ARBA00022679"/>
    </source>
</evidence>
<sequence length="170" mass="18535">MSYRAPEPLGSAHLLDEFECGSSEQTEWLRRFARQSASVGTTKIFAVTETGSDRVVAYYAWCMAQLAIGDAPARLRKGAGRYPQPVALLARLGVDLTHERKGLGAGLLTDVVARVAALSDGIGCRGLLVHAESQTAHDFYLHLVPEFEQSPTDELHLVSMLKDIKRTLGL</sequence>
<dbReference type="PANTHER" id="PTHR36449:SF1">
    <property type="entry name" value="ACETYLTRANSFERASE"/>
    <property type="match status" value="1"/>
</dbReference>
<evidence type="ECO:0000256" key="1">
    <source>
        <dbReference type="ARBA" id="ARBA00022649"/>
    </source>
</evidence>
<evidence type="ECO:0000313" key="4">
    <source>
        <dbReference type="EMBL" id="MBB3041978.1"/>
    </source>
</evidence>
<accession>A0A7W4VUF9</accession>
<evidence type="ECO:0000313" key="5">
    <source>
        <dbReference type="Proteomes" id="UP000589626"/>
    </source>
</evidence>
<comment type="caution">
    <text evidence="4">The sequence shown here is derived from an EMBL/GenBank/DDBJ whole genome shotgun (WGS) entry which is preliminary data.</text>
</comment>
<keyword evidence="2 4" id="KW-0808">Transferase</keyword>
<protein>
    <submittedName>
        <fullName evidence="4">GNAT superfamily N-acetyltransferase</fullName>
    </submittedName>
</protein>
<gene>
    <name evidence="4" type="ORF">FHU40_001779</name>
</gene>
<name>A0A7W4VUF9_9ACTN</name>
<dbReference type="InterPro" id="IPR016181">
    <property type="entry name" value="Acyl_CoA_acyltransferase"/>
</dbReference>
<organism evidence="4 5">
    <name type="scientific">Nocardioides soli</name>
    <dbReference type="NCBI Taxonomy" id="1036020"/>
    <lineage>
        <taxon>Bacteria</taxon>
        <taxon>Bacillati</taxon>
        <taxon>Actinomycetota</taxon>
        <taxon>Actinomycetes</taxon>
        <taxon>Propionibacteriales</taxon>
        <taxon>Nocardioidaceae</taxon>
        <taxon>Nocardioides</taxon>
    </lineage>
</organism>
<evidence type="ECO:0000256" key="3">
    <source>
        <dbReference type="ARBA" id="ARBA00023315"/>
    </source>
</evidence>
<keyword evidence="5" id="KW-1185">Reference proteome</keyword>
<dbReference type="EMBL" id="JACHWR010000001">
    <property type="protein sequence ID" value="MBB3041978.1"/>
    <property type="molecule type" value="Genomic_DNA"/>
</dbReference>
<proteinExistence type="predicted"/>
<dbReference type="GO" id="GO:0016746">
    <property type="term" value="F:acyltransferase activity"/>
    <property type="evidence" value="ECO:0007669"/>
    <property type="project" value="UniProtKB-KW"/>
</dbReference>
<dbReference type="Gene3D" id="3.40.630.30">
    <property type="match status" value="1"/>
</dbReference>
<dbReference type="SUPFAM" id="SSF55729">
    <property type="entry name" value="Acyl-CoA N-acyltransferases (Nat)"/>
    <property type="match status" value="1"/>
</dbReference>